<organism evidence="1">
    <name type="scientific">Sphingobium phenoxybenzoativorans</name>
    <dbReference type="NCBI Taxonomy" id="1592790"/>
    <lineage>
        <taxon>Bacteria</taxon>
        <taxon>Pseudomonadati</taxon>
        <taxon>Pseudomonadota</taxon>
        <taxon>Alphaproteobacteria</taxon>
        <taxon>Sphingomonadales</taxon>
        <taxon>Sphingomonadaceae</taxon>
        <taxon>Sphingobium</taxon>
    </lineage>
</organism>
<dbReference type="InterPro" id="IPR006756">
    <property type="entry name" value="Phenol_hydroxylase"/>
</dbReference>
<dbReference type="AlphaFoldDB" id="A0A1W5YR23"/>
<accession>A0A1W5YR23</accession>
<proteinExistence type="predicted"/>
<gene>
    <name evidence="1" type="primary">dmpM</name>
</gene>
<dbReference type="RefSeq" id="WP_070156804.1">
    <property type="nucleotide sequence ID" value="NZ_MINO01000037.1"/>
</dbReference>
<dbReference type="EMBL" id="KX823580">
    <property type="protein sequence ID" value="ARI47608.1"/>
    <property type="molecule type" value="Genomic_DNA"/>
</dbReference>
<sequence>MAVVSISPYKLPAKDALENFHGNQLVYLHWEDHLMFCAPVAFPLPSGMVFDDLVQNVLGPAYQQHPDFSNITWSDVKWTLDGKPFDPDPQASLADNGVGHKSLLSFVTPGLQGIGNKHF</sequence>
<dbReference type="OrthoDB" id="5343663at2"/>
<reference evidence="1" key="1">
    <citation type="journal article" date="2017" name="Appl. Environ. Microbiol.">
        <title>Degradation of diphenyl ether in Sphingobium phenoxybenzoativorans SC_3 is initiated by a novel ring-cleavage dioxygenase.</title>
        <authorList>
            <person name="Cai S."/>
            <person name="Chen L.W."/>
            <person name="Ai Y.C."/>
            <person name="Qiu J.G."/>
            <person name="Wang C.H."/>
            <person name="Shi C."/>
            <person name="He J."/>
            <person name="Cai T.M."/>
        </authorList>
    </citation>
    <scope>NUCLEOTIDE SEQUENCE</scope>
    <source>
        <strain evidence="1">SC_3</strain>
    </source>
</reference>
<dbReference type="GO" id="GO:0018662">
    <property type="term" value="F:phenol 2-monooxygenase activity"/>
    <property type="evidence" value="ECO:0007669"/>
    <property type="project" value="InterPro"/>
</dbReference>
<dbReference type="Gene3D" id="3.10.20.560">
    <property type="entry name" value="Phenol hydroxylase"/>
    <property type="match status" value="1"/>
</dbReference>
<protein>
    <submittedName>
        <fullName evidence="1">Phenol hydroxylase activator protein</fullName>
    </submittedName>
</protein>
<dbReference type="InterPro" id="IPR043010">
    <property type="entry name" value="Phenol_hydroxylase_sf"/>
</dbReference>
<dbReference type="Pfam" id="PF04663">
    <property type="entry name" value="Phenol_monoox"/>
    <property type="match status" value="1"/>
</dbReference>
<name>A0A1W5YR23_9SPHN</name>
<evidence type="ECO:0000313" key="1">
    <source>
        <dbReference type="EMBL" id="ARI47608.1"/>
    </source>
</evidence>